<name>A0A0W0X4K1_9GAMM</name>
<keyword evidence="1" id="KW-0812">Transmembrane</keyword>
<sequence>MCIGQRNSMKFAYNVIVPLQIIFVLLGLPFLVFLDSPWLSHYFLHGQDTVNIIMIFFYSWLLLSVKRRLYWLILLMTIVSFFAEVFGSLILALYQYHLKNIPMYIPLGHAVMYATIYQICRRPFIWHHHIIIEKCLYRIAFIISFMSLVILKDVAGFLCYIFFLSISYQRKKPLFYLSMFVMVYYLELLGTVFSAWSWYAVLGNHPNFPSIAYTPSGIAGLYMLIDITTNSVYFHTKKIKKYLYKLVTGSTFNTKIASTIS</sequence>
<dbReference type="Proteomes" id="UP000054858">
    <property type="component" value="Unassembled WGS sequence"/>
</dbReference>
<keyword evidence="1" id="KW-1133">Transmembrane helix</keyword>
<feature type="transmembrane region" description="Helical" evidence="1">
    <location>
        <begin position="69"/>
        <end position="94"/>
    </location>
</feature>
<dbReference type="PATRIC" id="fig|29423.5.peg.968"/>
<comment type="caution">
    <text evidence="2">The sequence shown here is derived from an EMBL/GenBank/DDBJ whole genome shotgun (WGS) entry which is preliminary data.</text>
</comment>
<evidence type="ECO:0000313" key="2">
    <source>
        <dbReference type="EMBL" id="KTD39495.1"/>
    </source>
</evidence>
<evidence type="ECO:0000313" key="3">
    <source>
        <dbReference type="Proteomes" id="UP000054858"/>
    </source>
</evidence>
<feature type="transmembrane region" description="Helical" evidence="1">
    <location>
        <begin position="211"/>
        <end position="234"/>
    </location>
</feature>
<gene>
    <name evidence="2" type="ORF">Loak_0921</name>
</gene>
<dbReference type="EMBL" id="LNYP01000019">
    <property type="protein sequence ID" value="KTD39495.1"/>
    <property type="molecule type" value="Genomic_DNA"/>
</dbReference>
<feature type="transmembrane region" description="Helical" evidence="1">
    <location>
        <begin position="12"/>
        <end position="34"/>
    </location>
</feature>
<reference evidence="2 3" key="1">
    <citation type="submission" date="2015-11" db="EMBL/GenBank/DDBJ databases">
        <title>Genomic analysis of 38 Legionella species identifies large and diverse effector repertoires.</title>
        <authorList>
            <person name="Burstein D."/>
            <person name="Amaro F."/>
            <person name="Zusman T."/>
            <person name="Lifshitz Z."/>
            <person name="Cohen O."/>
            <person name="Gilbert J.A."/>
            <person name="Pupko T."/>
            <person name="Shuman H.A."/>
            <person name="Segal G."/>
        </authorList>
    </citation>
    <scope>NUCLEOTIDE SEQUENCE [LARGE SCALE GENOMIC DNA]</scope>
    <source>
        <strain evidence="2 3">Oak Ridge-10</strain>
    </source>
</reference>
<accession>A0A0W0X4K1</accession>
<feature type="transmembrane region" description="Helical" evidence="1">
    <location>
        <begin position="175"/>
        <end position="199"/>
    </location>
</feature>
<evidence type="ECO:0000256" key="1">
    <source>
        <dbReference type="SAM" id="Phobius"/>
    </source>
</evidence>
<protein>
    <submittedName>
        <fullName evidence="2">Uncharacterized protein</fullName>
    </submittedName>
</protein>
<organism evidence="2 3">
    <name type="scientific">Legionella oakridgensis</name>
    <dbReference type="NCBI Taxonomy" id="29423"/>
    <lineage>
        <taxon>Bacteria</taxon>
        <taxon>Pseudomonadati</taxon>
        <taxon>Pseudomonadota</taxon>
        <taxon>Gammaproteobacteria</taxon>
        <taxon>Legionellales</taxon>
        <taxon>Legionellaceae</taxon>
        <taxon>Legionella</taxon>
    </lineage>
</organism>
<proteinExistence type="predicted"/>
<feature type="transmembrane region" description="Helical" evidence="1">
    <location>
        <begin position="139"/>
        <end position="163"/>
    </location>
</feature>
<keyword evidence="1" id="KW-0472">Membrane</keyword>
<dbReference type="AlphaFoldDB" id="A0A0W0X4K1"/>